<dbReference type="AlphaFoldDB" id="A0A6J4J4C7"/>
<feature type="non-terminal residue" evidence="2">
    <location>
        <position position="1"/>
    </location>
</feature>
<sequence length="41" mass="4598">CALLRRRAARTSCRSVSSPFRTPRSKPESDSGFFSWGLPIN</sequence>
<reference evidence="2" key="1">
    <citation type="submission" date="2020-02" db="EMBL/GenBank/DDBJ databases">
        <authorList>
            <person name="Meier V. D."/>
        </authorList>
    </citation>
    <scope>NUCLEOTIDE SEQUENCE</scope>
    <source>
        <strain evidence="2">AVDCRST_MAG83</strain>
    </source>
</reference>
<evidence type="ECO:0000313" key="2">
    <source>
        <dbReference type="EMBL" id="CAA9267943.1"/>
    </source>
</evidence>
<feature type="non-terminal residue" evidence="2">
    <location>
        <position position="41"/>
    </location>
</feature>
<feature type="region of interest" description="Disordered" evidence="1">
    <location>
        <begin position="15"/>
        <end position="41"/>
    </location>
</feature>
<proteinExistence type="predicted"/>
<dbReference type="EMBL" id="CADCTE010000166">
    <property type="protein sequence ID" value="CAA9267943.1"/>
    <property type="molecule type" value="Genomic_DNA"/>
</dbReference>
<accession>A0A6J4J4C7</accession>
<name>A0A6J4J4C7_9MICC</name>
<evidence type="ECO:0000256" key="1">
    <source>
        <dbReference type="SAM" id="MobiDB-lite"/>
    </source>
</evidence>
<gene>
    <name evidence="2" type="ORF">AVDCRST_MAG83-3091</name>
</gene>
<organism evidence="2">
    <name type="scientific">uncultured Arthrobacter sp</name>
    <dbReference type="NCBI Taxonomy" id="114050"/>
    <lineage>
        <taxon>Bacteria</taxon>
        <taxon>Bacillati</taxon>
        <taxon>Actinomycetota</taxon>
        <taxon>Actinomycetes</taxon>
        <taxon>Micrococcales</taxon>
        <taxon>Micrococcaceae</taxon>
        <taxon>Arthrobacter</taxon>
        <taxon>environmental samples</taxon>
    </lineage>
</organism>
<protein>
    <submittedName>
        <fullName evidence="2">Uncharacterized protein</fullName>
    </submittedName>
</protein>